<dbReference type="AlphaFoldDB" id="A0A8H6TQV1"/>
<comment type="caution">
    <text evidence="1">The sequence shown here is derived from an EMBL/GenBank/DDBJ whole genome shotgun (WGS) entry which is preliminary data.</text>
</comment>
<gene>
    <name evidence="1" type="ORF">HMN09_00201200</name>
</gene>
<proteinExistence type="predicted"/>
<organism evidence="1 2">
    <name type="scientific">Mycena chlorophos</name>
    <name type="common">Agaric fungus</name>
    <name type="synonym">Agaricus chlorophos</name>
    <dbReference type="NCBI Taxonomy" id="658473"/>
    <lineage>
        <taxon>Eukaryota</taxon>
        <taxon>Fungi</taxon>
        <taxon>Dikarya</taxon>
        <taxon>Basidiomycota</taxon>
        <taxon>Agaricomycotina</taxon>
        <taxon>Agaricomycetes</taxon>
        <taxon>Agaricomycetidae</taxon>
        <taxon>Agaricales</taxon>
        <taxon>Marasmiineae</taxon>
        <taxon>Mycenaceae</taxon>
        <taxon>Mycena</taxon>
    </lineage>
</organism>
<dbReference type="EMBL" id="JACAZE010000002">
    <property type="protein sequence ID" value="KAF7321131.1"/>
    <property type="molecule type" value="Genomic_DNA"/>
</dbReference>
<accession>A0A8H6TQV1</accession>
<dbReference type="Proteomes" id="UP000613580">
    <property type="component" value="Unassembled WGS sequence"/>
</dbReference>
<reference evidence="1" key="1">
    <citation type="submission" date="2020-05" db="EMBL/GenBank/DDBJ databases">
        <title>Mycena genomes resolve the evolution of fungal bioluminescence.</title>
        <authorList>
            <person name="Tsai I.J."/>
        </authorList>
    </citation>
    <scope>NUCLEOTIDE SEQUENCE</scope>
    <source>
        <strain evidence="1">110903Hualien_Pintung</strain>
    </source>
</reference>
<sequence length="401" mass="45417">MSAVQDWLLPPELIELIVDKLRHDNITLKSCSLAASFFREPCQRRLLHALNLCTTSVYRRQPYSKVSARLDESPHLASYITKVVVYLPATDVEWERNRDIAKSVFRRLAHIRDATIQGNYSHQARYESLSVEVVDWTISTLRVHAVLDHLRLWSIERLPVSVLAGALAAAPSISFRDVRLLDDSEDPPANLDLQPGRVSLDRLAIWHSPMVNALLLRPTCAVYTDTLRALILCEEYLISYRETMFALCFTTARRLEHLDLEFATRIRQESNINLPNYLPRLRSLVVRFSNNGLSTWVAPTFLLKLVSHETSPALKSLTLCVSTVVAADDSEEEKSRYTFSDSQAITELDRVLGLHCTPVAVRFSLSTLPLGQKQGVRNAVFAVALRKAMPNAERRCLLEVD</sequence>
<evidence type="ECO:0000313" key="2">
    <source>
        <dbReference type="Proteomes" id="UP000613580"/>
    </source>
</evidence>
<name>A0A8H6TQV1_MYCCL</name>
<dbReference type="OrthoDB" id="2745898at2759"/>
<protein>
    <submittedName>
        <fullName evidence="1">Uncharacterized protein</fullName>
    </submittedName>
</protein>
<evidence type="ECO:0000313" key="1">
    <source>
        <dbReference type="EMBL" id="KAF7321131.1"/>
    </source>
</evidence>
<keyword evidence="2" id="KW-1185">Reference proteome</keyword>